<evidence type="ECO:0000313" key="1">
    <source>
        <dbReference type="EMBL" id="WOO41696.1"/>
    </source>
</evidence>
<organism evidence="1 2">
    <name type="scientific">Rubellicoccus peritrichatus</name>
    <dbReference type="NCBI Taxonomy" id="3080537"/>
    <lineage>
        <taxon>Bacteria</taxon>
        <taxon>Pseudomonadati</taxon>
        <taxon>Verrucomicrobiota</taxon>
        <taxon>Opitutia</taxon>
        <taxon>Puniceicoccales</taxon>
        <taxon>Cerasicoccaceae</taxon>
        <taxon>Rubellicoccus</taxon>
    </lineage>
</organism>
<sequence>MEILQQKGFFGHSLVPVTTPLLVERYNECLRALDKEETLLERFSIDGAGWSPQIAKEKNDPNYLCHGEANLYAVLLTPNQMGKPVYVPMHSFDAAILQTVHNNNSRAINNLTSRTGIILDIDQGIDAYECPLDLLMLDTFTIRAFTPTAIMQGARDQKELVARFRKEPGAWQDATLIDSLIQSAKDLGDLRHSALQIAPTPFNDVGNFYTRAMGGLYVLRDAPDSQCKIVIMAGADHEVDSLPKRDVYSIPKDWEPLIERLTALDFLQPYGADPSEATVARLEQTLHMIIAQEAYANGLEEDFDGLNPAKLASWKQRLRGELKPAYGELSQLAKAIRRGEKHNDDLEFDAWTHVLQPNPQLPESTRSILWHLLSRIQPHNIEMTYRHHKSLFYERYQSWSKPQRIWALNFLTNQGLPHHE</sequence>
<proteinExistence type="predicted"/>
<dbReference type="Pfam" id="PF20343">
    <property type="entry name" value="DUF6638"/>
    <property type="match status" value="1"/>
</dbReference>
<name>A0AAQ3LA91_9BACT</name>
<protein>
    <submittedName>
        <fullName evidence="1">DUF6638 family protein</fullName>
    </submittedName>
</protein>
<dbReference type="InterPro" id="IPR046578">
    <property type="entry name" value="DUF6638"/>
</dbReference>
<keyword evidence="2" id="KW-1185">Reference proteome</keyword>
<reference evidence="1 2" key="1">
    <citation type="submission" date="2023-10" db="EMBL/GenBank/DDBJ databases">
        <title>Rubellicoccus peritrichatus gen. nov., sp. nov., isolated from an algae of coral reef tank.</title>
        <authorList>
            <person name="Luo J."/>
        </authorList>
    </citation>
    <scope>NUCLEOTIDE SEQUENCE [LARGE SCALE GENOMIC DNA]</scope>
    <source>
        <strain evidence="1 2">CR14</strain>
    </source>
</reference>
<dbReference type="AlphaFoldDB" id="A0AAQ3LA91"/>
<accession>A0AAQ3LA91</accession>
<gene>
    <name evidence="1" type="ORF">RZN69_01250</name>
</gene>
<dbReference type="KEGG" id="puo:RZN69_01250"/>
<dbReference type="EMBL" id="CP136920">
    <property type="protein sequence ID" value="WOO41696.1"/>
    <property type="molecule type" value="Genomic_DNA"/>
</dbReference>
<dbReference type="Proteomes" id="UP001304300">
    <property type="component" value="Chromosome"/>
</dbReference>
<dbReference type="RefSeq" id="WP_317834180.1">
    <property type="nucleotide sequence ID" value="NZ_CP136920.1"/>
</dbReference>
<evidence type="ECO:0000313" key="2">
    <source>
        <dbReference type="Proteomes" id="UP001304300"/>
    </source>
</evidence>